<sequence>MMSTGNHSFDRVKFAEAVEPATQLYLLDCCVDGSPALVRAGKTGCVLVGLLFLLPLLSFVPTLIPFPEPSDGFLSNWAYNFVAHPLLNYVLARATMELLARAVESKERPRLRWMLHLVPLVDPILCLSIHSVASFLGVFPLPYSAFTSCLPGVLGVLLVARVLMPEDLLTEDVLRFMKFIVFIWLVWAVQFLVLMIWLLTFPLLPDVQQALSSFVVTGMLIFFGWAMELVGAWQGVPKYHVTELKPMMYFISFLFTAALYSSAKAWWIFALMAAQEAGKALAILAKIVLFLTGYSTEDMDDYAEESSSRFSRVPSQTWKCKLCKRCSCTRPPSLVALRHKSEGVGFDM</sequence>
<dbReference type="Proteomes" id="UP000601435">
    <property type="component" value="Unassembled WGS sequence"/>
</dbReference>
<protein>
    <submittedName>
        <fullName evidence="2">Uncharacterized protein</fullName>
    </submittedName>
</protein>
<comment type="caution">
    <text evidence="2">The sequence shown here is derived from an EMBL/GenBank/DDBJ whole genome shotgun (WGS) entry which is preliminary data.</text>
</comment>
<feature type="transmembrane region" description="Helical" evidence="1">
    <location>
        <begin position="44"/>
        <end position="64"/>
    </location>
</feature>
<proteinExistence type="predicted"/>
<feature type="transmembrane region" description="Helical" evidence="1">
    <location>
        <begin position="248"/>
        <end position="269"/>
    </location>
</feature>
<dbReference type="OrthoDB" id="442217at2759"/>
<gene>
    <name evidence="2" type="ORF">SNEC2469_LOCUS15433</name>
</gene>
<evidence type="ECO:0000256" key="1">
    <source>
        <dbReference type="SAM" id="Phobius"/>
    </source>
</evidence>
<accession>A0A812TSV2</accession>
<keyword evidence="1" id="KW-0812">Transmembrane</keyword>
<dbReference type="AlphaFoldDB" id="A0A812TSV2"/>
<dbReference type="EMBL" id="CAJNJA010025031">
    <property type="protein sequence ID" value="CAE7536477.1"/>
    <property type="molecule type" value="Genomic_DNA"/>
</dbReference>
<evidence type="ECO:0000313" key="2">
    <source>
        <dbReference type="EMBL" id="CAE7536477.1"/>
    </source>
</evidence>
<name>A0A812TSV2_9DINO</name>
<keyword evidence="3" id="KW-1185">Reference proteome</keyword>
<keyword evidence="1" id="KW-1133">Transmembrane helix</keyword>
<keyword evidence="1" id="KW-0472">Membrane</keyword>
<organism evidence="2 3">
    <name type="scientific">Symbiodinium necroappetens</name>
    <dbReference type="NCBI Taxonomy" id="1628268"/>
    <lineage>
        <taxon>Eukaryota</taxon>
        <taxon>Sar</taxon>
        <taxon>Alveolata</taxon>
        <taxon>Dinophyceae</taxon>
        <taxon>Suessiales</taxon>
        <taxon>Symbiodiniaceae</taxon>
        <taxon>Symbiodinium</taxon>
    </lineage>
</organism>
<evidence type="ECO:0000313" key="3">
    <source>
        <dbReference type="Proteomes" id="UP000601435"/>
    </source>
</evidence>
<feature type="transmembrane region" description="Helical" evidence="1">
    <location>
        <begin position="176"/>
        <end position="199"/>
    </location>
</feature>
<feature type="transmembrane region" description="Helical" evidence="1">
    <location>
        <begin position="211"/>
        <end position="236"/>
    </location>
</feature>
<feature type="transmembrane region" description="Helical" evidence="1">
    <location>
        <begin position="145"/>
        <end position="164"/>
    </location>
</feature>
<reference evidence="2" key="1">
    <citation type="submission" date="2021-02" db="EMBL/GenBank/DDBJ databases">
        <authorList>
            <person name="Dougan E. K."/>
            <person name="Rhodes N."/>
            <person name="Thang M."/>
            <person name="Chan C."/>
        </authorList>
    </citation>
    <scope>NUCLEOTIDE SEQUENCE</scope>
</reference>